<dbReference type="InterPro" id="IPR017871">
    <property type="entry name" value="ABC_transporter-like_CS"/>
</dbReference>
<dbReference type="Gene3D" id="3.40.50.300">
    <property type="entry name" value="P-loop containing nucleotide triphosphate hydrolases"/>
    <property type="match status" value="2"/>
</dbReference>
<accession>A0ABD3MBB3</accession>
<dbReference type="PANTHER" id="PTHR19211:SF15">
    <property type="entry name" value="ATP-BINDING CASSETTE SUB-FAMILY F MEMBER 2"/>
    <property type="match status" value="1"/>
</dbReference>
<feature type="domain" description="ABC transporter" evidence="6">
    <location>
        <begin position="156"/>
        <end position="446"/>
    </location>
</feature>
<evidence type="ECO:0000313" key="7">
    <source>
        <dbReference type="EMBL" id="KAL3761299.1"/>
    </source>
</evidence>
<evidence type="ECO:0000256" key="1">
    <source>
        <dbReference type="ARBA" id="ARBA00022737"/>
    </source>
</evidence>
<feature type="compositionally biased region" description="Basic and acidic residues" evidence="5">
    <location>
        <begin position="730"/>
        <end position="753"/>
    </location>
</feature>
<organism evidence="7 8">
    <name type="scientific">Discostella pseudostelligera</name>
    <dbReference type="NCBI Taxonomy" id="259834"/>
    <lineage>
        <taxon>Eukaryota</taxon>
        <taxon>Sar</taxon>
        <taxon>Stramenopiles</taxon>
        <taxon>Ochrophyta</taxon>
        <taxon>Bacillariophyta</taxon>
        <taxon>Coscinodiscophyceae</taxon>
        <taxon>Thalassiosirophycidae</taxon>
        <taxon>Stephanodiscales</taxon>
        <taxon>Stephanodiscaceae</taxon>
        <taxon>Discostella</taxon>
    </lineage>
</organism>
<dbReference type="PROSITE" id="PS50893">
    <property type="entry name" value="ABC_TRANSPORTER_2"/>
    <property type="match status" value="2"/>
</dbReference>
<dbReference type="Pfam" id="PF12848">
    <property type="entry name" value="ABC_tran_Xtn"/>
    <property type="match status" value="1"/>
</dbReference>
<evidence type="ECO:0000256" key="5">
    <source>
        <dbReference type="SAM" id="MobiDB-lite"/>
    </source>
</evidence>
<dbReference type="GO" id="GO:0005524">
    <property type="term" value="F:ATP binding"/>
    <property type="evidence" value="ECO:0007669"/>
    <property type="project" value="UniProtKB-KW"/>
</dbReference>
<dbReference type="Proteomes" id="UP001530293">
    <property type="component" value="Unassembled WGS sequence"/>
</dbReference>
<evidence type="ECO:0000259" key="6">
    <source>
        <dbReference type="PROSITE" id="PS50893"/>
    </source>
</evidence>
<dbReference type="SUPFAM" id="SSF52540">
    <property type="entry name" value="P-loop containing nucleoside triphosphate hydrolases"/>
    <property type="match status" value="2"/>
</dbReference>
<evidence type="ECO:0000313" key="8">
    <source>
        <dbReference type="Proteomes" id="UP001530293"/>
    </source>
</evidence>
<dbReference type="EMBL" id="JALLBG020000152">
    <property type="protein sequence ID" value="KAL3761299.1"/>
    <property type="molecule type" value="Genomic_DNA"/>
</dbReference>
<comment type="caution">
    <text evidence="7">The sequence shown here is derived from an EMBL/GenBank/DDBJ whole genome shotgun (WGS) entry which is preliminary data.</text>
</comment>
<keyword evidence="3" id="KW-0067">ATP-binding</keyword>
<sequence length="826" mass="91595">MASKWHQKKAKLAEAQFERELQALGDNESKVKNQASEVAMGGGEESFYEKKLSKDEKKALAAKKREEKRKAKLASKGGEGGGGDDDEENGEDDDVKKANSVVANVIANKLNPSGGDDDENALRSESNPLADQLAAEGTICTYAYSRKGVDARSRDVNVQNFTLQHKGNVMLDGTAIILNHGNRYGLLGRNGCGKSTLMKALGARAIPIPAGIDIFHLKEEIEPSDTMTALEAVMSVDEERARLEKEAEELNMALGALTEAAEKGSGNGGSSHGEDGDELTLDEKQELLMEMLTSTYERLDDLDADTAETRARSILQGLGFTHAMQSKYTKEFSGGWRMRVSLARALFIQPTLLLLDEPTNHLDMEAVIWLEDYLSKWNKILLLISHSQDFLNNVCTHTIHFTSRKKLEYYDGNYDQFVKTKGELEENQMKQYAWEQDQIKSMKEYIARFGHGTSKNAKQAQSKQKVLDKMVRGGLTTKPEVEKPMNFKFPDPGHLPPPVLAFHDVSFGYPNCEPLYTNVNFGVDLDSRVALVGPNGAGKTTLVKLMSGELLPTMGDIRPHGHLKIGRFTQHFVDVLSLEQTPLEFFDTVYPGTPREEQRKYLGRFGISGKMQVQKMAELSDGQKSRVVFAKLGRDAPHILLLDEPTNHLDMESIDALALAVNEFEGGMVLVSHDMRLISQVAKEIWICDHKTITMYKGDINNFKMDMRAQLHLDDDKNNKAGGSSSKGKLRGDASVMKKSEEELRKEAKKKESTTNGGKKVGSASLALDSVLAPKQRESSESINKVPVDVFDVDDVKASLPSIEPPKVEEAPIRPKYIPPHLRNKN</sequence>
<dbReference type="InterPro" id="IPR050611">
    <property type="entry name" value="ABCF"/>
</dbReference>
<dbReference type="InterPro" id="IPR032781">
    <property type="entry name" value="ABC_tran_Xtn"/>
</dbReference>
<protein>
    <recommendedName>
        <fullName evidence="6">ABC transporter domain-containing protein</fullName>
    </recommendedName>
</protein>
<dbReference type="FunFam" id="3.40.50.300:FF:000104">
    <property type="entry name" value="ATP-binding cassette sub-family F member 3"/>
    <property type="match status" value="1"/>
</dbReference>
<dbReference type="FunFam" id="3.40.50.300:FF:000011">
    <property type="entry name" value="Putative ABC transporter ATP-binding component"/>
    <property type="match status" value="1"/>
</dbReference>
<feature type="compositionally biased region" description="Basic and acidic residues" evidence="5">
    <location>
        <begin position="47"/>
        <end position="69"/>
    </location>
</feature>
<reference evidence="7 8" key="1">
    <citation type="submission" date="2024-10" db="EMBL/GenBank/DDBJ databases">
        <title>Updated reference genomes for cyclostephanoid diatoms.</title>
        <authorList>
            <person name="Roberts W.R."/>
            <person name="Alverson A.J."/>
        </authorList>
    </citation>
    <scope>NUCLEOTIDE SEQUENCE [LARGE SCALE GENOMIC DNA]</scope>
    <source>
        <strain evidence="7 8">AJA232-27</strain>
    </source>
</reference>
<feature type="region of interest" description="Disordered" evidence="5">
    <location>
        <begin position="714"/>
        <end position="762"/>
    </location>
</feature>
<evidence type="ECO:0000256" key="2">
    <source>
        <dbReference type="ARBA" id="ARBA00022741"/>
    </source>
</evidence>
<dbReference type="InterPro" id="IPR003593">
    <property type="entry name" value="AAA+_ATPase"/>
</dbReference>
<feature type="coiled-coil region" evidence="4">
    <location>
        <begin position="233"/>
        <end position="260"/>
    </location>
</feature>
<keyword evidence="4" id="KW-0175">Coiled coil</keyword>
<keyword evidence="1" id="KW-0677">Repeat</keyword>
<dbReference type="SMART" id="SM00382">
    <property type="entry name" value="AAA"/>
    <property type="match status" value="2"/>
</dbReference>
<feature type="region of interest" description="Disordered" evidence="5">
    <location>
        <begin position="23"/>
        <end position="93"/>
    </location>
</feature>
<dbReference type="InterPro" id="IPR003439">
    <property type="entry name" value="ABC_transporter-like_ATP-bd"/>
</dbReference>
<dbReference type="CDD" id="cd03221">
    <property type="entry name" value="ABCF_EF-3"/>
    <property type="match status" value="2"/>
</dbReference>
<proteinExistence type="predicted"/>
<name>A0ABD3MBB3_9STRA</name>
<dbReference type="Pfam" id="PF00005">
    <property type="entry name" value="ABC_tran"/>
    <property type="match status" value="2"/>
</dbReference>
<dbReference type="PANTHER" id="PTHR19211">
    <property type="entry name" value="ATP-BINDING TRANSPORT PROTEIN-RELATED"/>
    <property type="match status" value="1"/>
</dbReference>
<evidence type="ECO:0000256" key="3">
    <source>
        <dbReference type="ARBA" id="ARBA00022840"/>
    </source>
</evidence>
<feature type="region of interest" description="Disordered" evidence="5">
    <location>
        <begin position="802"/>
        <end position="826"/>
    </location>
</feature>
<gene>
    <name evidence="7" type="ORF">ACHAWU_010212</name>
</gene>
<feature type="domain" description="ABC transporter" evidence="6">
    <location>
        <begin position="500"/>
        <end position="715"/>
    </location>
</feature>
<feature type="compositionally biased region" description="Acidic residues" evidence="5">
    <location>
        <begin position="82"/>
        <end position="93"/>
    </location>
</feature>
<dbReference type="AlphaFoldDB" id="A0ABD3MBB3"/>
<evidence type="ECO:0000256" key="4">
    <source>
        <dbReference type="SAM" id="Coils"/>
    </source>
</evidence>
<keyword evidence="2" id="KW-0547">Nucleotide-binding</keyword>
<keyword evidence="8" id="KW-1185">Reference proteome</keyword>
<dbReference type="InterPro" id="IPR027417">
    <property type="entry name" value="P-loop_NTPase"/>
</dbReference>
<dbReference type="PROSITE" id="PS00211">
    <property type="entry name" value="ABC_TRANSPORTER_1"/>
    <property type="match status" value="1"/>
</dbReference>